<evidence type="ECO:0000313" key="1">
    <source>
        <dbReference type="EMBL" id="MEM4986088.1"/>
    </source>
</evidence>
<dbReference type="Proteomes" id="UP001495910">
    <property type="component" value="Unassembled WGS sequence"/>
</dbReference>
<gene>
    <name evidence="1" type="ORF">V8G57_01675</name>
</gene>
<dbReference type="RefSeq" id="WP_342827926.1">
    <property type="nucleotide sequence ID" value="NZ_JBANDC010000001.1"/>
</dbReference>
<evidence type="ECO:0000313" key="2">
    <source>
        <dbReference type="Proteomes" id="UP001495910"/>
    </source>
</evidence>
<keyword evidence="2" id="KW-1185">Reference proteome</keyword>
<reference evidence="1 2" key="1">
    <citation type="submission" date="2024-02" db="EMBL/GenBank/DDBJ databases">
        <title>Draft genome sequence of Collimonas sp. strain H4R21, an effective mineral-weathering bacterial strain isolated from the beech rhizosphere.</title>
        <authorList>
            <person name="Morin E."/>
            <person name="Uroz S."/>
            <person name="Leveau J.H.J."/>
            <person name="Kumar R."/>
            <person name="Rey M.W."/>
            <person name="Pham J."/>
        </authorList>
    </citation>
    <scope>NUCLEOTIDE SEQUENCE [LARGE SCALE GENOMIC DNA]</scope>
    <source>
        <strain evidence="1 2">H4R21</strain>
    </source>
</reference>
<name>A0ABU9PQ19_9BURK</name>
<protein>
    <submittedName>
        <fullName evidence="1">Uncharacterized protein</fullName>
    </submittedName>
</protein>
<proteinExistence type="predicted"/>
<organism evidence="1 2">
    <name type="scientific">Collimonas rhizosphaerae</name>
    <dbReference type="NCBI Taxonomy" id="3126357"/>
    <lineage>
        <taxon>Bacteria</taxon>
        <taxon>Pseudomonadati</taxon>
        <taxon>Pseudomonadota</taxon>
        <taxon>Betaproteobacteria</taxon>
        <taxon>Burkholderiales</taxon>
        <taxon>Oxalobacteraceae</taxon>
        <taxon>Collimonas</taxon>
    </lineage>
</organism>
<dbReference type="EMBL" id="JBANDC010000001">
    <property type="protein sequence ID" value="MEM4986088.1"/>
    <property type="molecule type" value="Genomic_DNA"/>
</dbReference>
<sequence>MTQMKKPINYTSILVPLDQSIPSAQYVPWVITPTPDRTGGPGSLGGMPWLRAGDTMTFNIQGIKPGSGKSTLTFIKLPPMESGLPTPFKQYNKEKHPHSPYHYKLGEVLEFDNIDGQEAEWNFNLEHDAGDGNHPVLELDPELRVGTGVHHCGDDES</sequence>
<accession>A0ABU9PQ19</accession>
<comment type="caution">
    <text evidence="1">The sequence shown here is derived from an EMBL/GenBank/DDBJ whole genome shotgun (WGS) entry which is preliminary data.</text>
</comment>